<evidence type="ECO:0000313" key="2">
    <source>
        <dbReference type="Proteomes" id="UP000236291"/>
    </source>
</evidence>
<evidence type="ECO:0000313" key="1">
    <source>
        <dbReference type="EMBL" id="PNX65005.1"/>
    </source>
</evidence>
<comment type="caution">
    <text evidence="1">The sequence shown here is derived from an EMBL/GenBank/DDBJ whole genome shotgun (WGS) entry which is preliminary data.</text>
</comment>
<dbReference type="Proteomes" id="UP000236291">
    <property type="component" value="Unassembled WGS sequence"/>
</dbReference>
<accession>A0A2K3KFD5</accession>
<dbReference type="AlphaFoldDB" id="A0A2K3KFD5"/>
<reference evidence="1 2" key="1">
    <citation type="journal article" date="2014" name="Am. J. Bot.">
        <title>Genome assembly and annotation for red clover (Trifolium pratense; Fabaceae).</title>
        <authorList>
            <person name="Istvanek J."/>
            <person name="Jaros M."/>
            <person name="Krenek A."/>
            <person name="Repkova J."/>
        </authorList>
    </citation>
    <scope>NUCLEOTIDE SEQUENCE [LARGE SCALE GENOMIC DNA]</scope>
    <source>
        <strain evidence="2">cv. Tatra</strain>
        <tissue evidence="1">Young leaves</tissue>
    </source>
</reference>
<dbReference type="EMBL" id="ASHM01173404">
    <property type="protein sequence ID" value="PNX65005.1"/>
    <property type="molecule type" value="Genomic_DNA"/>
</dbReference>
<proteinExistence type="predicted"/>
<organism evidence="1 2">
    <name type="scientific">Trifolium pratense</name>
    <name type="common">Red clover</name>
    <dbReference type="NCBI Taxonomy" id="57577"/>
    <lineage>
        <taxon>Eukaryota</taxon>
        <taxon>Viridiplantae</taxon>
        <taxon>Streptophyta</taxon>
        <taxon>Embryophyta</taxon>
        <taxon>Tracheophyta</taxon>
        <taxon>Spermatophyta</taxon>
        <taxon>Magnoliopsida</taxon>
        <taxon>eudicotyledons</taxon>
        <taxon>Gunneridae</taxon>
        <taxon>Pentapetalae</taxon>
        <taxon>rosids</taxon>
        <taxon>fabids</taxon>
        <taxon>Fabales</taxon>
        <taxon>Fabaceae</taxon>
        <taxon>Papilionoideae</taxon>
        <taxon>50 kb inversion clade</taxon>
        <taxon>NPAAA clade</taxon>
        <taxon>Hologalegina</taxon>
        <taxon>IRL clade</taxon>
        <taxon>Trifolieae</taxon>
        <taxon>Trifolium</taxon>
    </lineage>
</organism>
<name>A0A2K3KFD5_TRIPR</name>
<sequence length="61" mass="6487">MSGGDDSTRTAASGESSRTRVAFGYEYLNNESHEHSGNRKAPIFNGDAVGVSPRGQLFIIA</sequence>
<reference evidence="1 2" key="2">
    <citation type="journal article" date="2017" name="Front. Plant Sci.">
        <title>Gene Classification and Mining of Molecular Markers Useful in Red Clover (Trifolium pratense) Breeding.</title>
        <authorList>
            <person name="Istvanek J."/>
            <person name="Dluhosova J."/>
            <person name="Dluhos P."/>
            <person name="Patkova L."/>
            <person name="Nedelnik J."/>
            <person name="Repkova J."/>
        </authorList>
    </citation>
    <scope>NUCLEOTIDE SEQUENCE [LARGE SCALE GENOMIC DNA]</scope>
    <source>
        <strain evidence="2">cv. Tatra</strain>
        <tissue evidence="1">Young leaves</tissue>
    </source>
</reference>
<gene>
    <name evidence="1" type="ORF">L195_g062387</name>
</gene>
<protein>
    <submittedName>
        <fullName evidence="1">Uncharacterized protein</fullName>
    </submittedName>
</protein>